<reference evidence="1" key="1">
    <citation type="submission" date="2019-07" db="EMBL/GenBank/DDBJ databases">
        <authorList>
            <person name="Dittberner H."/>
        </authorList>
    </citation>
    <scope>NUCLEOTIDE SEQUENCE [LARGE SCALE GENOMIC DNA]</scope>
</reference>
<evidence type="ECO:0000313" key="1">
    <source>
        <dbReference type="EMBL" id="VVA99717.1"/>
    </source>
</evidence>
<sequence length="84" mass="9919">MYMNFLSKTNGYLIIHLLISQDSLQQQIFLVSQNLLQPQAQEHEHEHEPIFDISDEWDDNEMINFLRQSPIPDDAALYQDGEEE</sequence>
<gene>
    <name evidence="1" type="ORF">ANE_LOCUS10162</name>
</gene>
<dbReference type="EMBL" id="CABITT030000003">
    <property type="protein sequence ID" value="VVA99717.1"/>
    <property type="molecule type" value="Genomic_DNA"/>
</dbReference>
<keyword evidence="2" id="KW-1185">Reference proteome</keyword>
<comment type="caution">
    <text evidence="1">The sequence shown here is derived from an EMBL/GenBank/DDBJ whole genome shotgun (WGS) entry which is preliminary data.</text>
</comment>
<organism evidence="1 2">
    <name type="scientific">Arabis nemorensis</name>
    <dbReference type="NCBI Taxonomy" id="586526"/>
    <lineage>
        <taxon>Eukaryota</taxon>
        <taxon>Viridiplantae</taxon>
        <taxon>Streptophyta</taxon>
        <taxon>Embryophyta</taxon>
        <taxon>Tracheophyta</taxon>
        <taxon>Spermatophyta</taxon>
        <taxon>Magnoliopsida</taxon>
        <taxon>eudicotyledons</taxon>
        <taxon>Gunneridae</taxon>
        <taxon>Pentapetalae</taxon>
        <taxon>rosids</taxon>
        <taxon>malvids</taxon>
        <taxon>Brassicales</taxon>
        <taxon>Brassicaceae</taxon>
        <taxon>Arabideae</taxon>
        <taxon>Arabis</taxon>
    </lineage>
</organism>
<dbReference type="AlphaFoldDB" id="A0A565BDM4"/>
<evidence type="ECO:0000313" key="2">
    <source>
        <dbReference type="Proteomes" id="UP000489600"/>
    </source>
</evidence>
<dbReference type="Proteomes" id="UP000489600">
    <property type="component" value="Unassembled WGS sequence"/>
</dbReference>
<proteinExistence type="predicted"/>
<name>A0A565BDM4_9BRAS</name>
<accession>A0A565BDM4</accession>
<protein>
    <submittedName>
        <fullName evidence="1">Uncharacterized protein</fullName>
    </submittedName>
</protein>